<dbReference type="SUPFAM" id="SSF52058">
    <property type="entry name" value="L domain-like"/>
    <property type="match status" value="2"/>
</dbReference>
<dbReference type="FunFam" id="3.80.10.10:FF:000036">
    <property type="entry name" value="protein scribble homolog isoform X1"/>
    <property type="match status" value="1"/>
</dbReference>
<feature type="region of interest" description="Disordered" evidence="3">
    <location>
        <begin position="543"/>
        <end position="639"/>
    </location>
</feature>
<dbReference type="SMART" id="SM00364">
    <property type="entry name" value="LRR_BAC"/>
    <property type="match status" value="10"/>
</dbReference>
<feature type="compositionally biased region" description="Polar residues" evidence="3">
    <location>
        <begin position="517"/>
        <end position="530"/>
    </location>
</feature>
<organism evidence="5 6">
    <name type="scientific">Channa striata</name>
    <name type="common">Snakehead murrel</name>
    <name type="synonym">Ophicephalus striatus</name>
    <dbReference type="NCBI Taxonomy" id="64152"/>
    <lineage>
        <taxon>Eukaryota</taxon>
        <taxon>Metazoa</taxon>
        <taxon>Chordata</taxon>
        <taxon>Craniata</taxon>
        <taxon>Vertebrata</taxon>
        <taxon>Euteleostomi</taxon>
        <taxon>Actinopterygii</taxon>
        <taxon>Neopterygii</taxon>
        <taxon>Teleostei</taxon>
        <taxon>Neoteleostei</taxon>
        <taxon>Acanthomorphata</taxon>
        <taxon>Anabantaria</taxon>
        <taxon>Anabantiformes</taxon>
        <taxon>Channoidei</taxon>
        <taxon>Channidae</taxon>
        <taxon>Channa</taxon>
    </lineage>
</organism>
<dbReference type="SMART" id="SM00369">
    <property type="entry name" value="LRR_TYP"/>
    <property type="match status" value="11"/>
</dbReference>
<keyword evidence="2" id="KW-0677">Repeat</keyword>
<dbReference type="GO" id="GO:0045211">
    <property type="term" value="C:postsynaptic membrane"/>
    <property type="evidence" value="ECO:0007669"/>
    <property type="project" value="TreeGrafter"/>
</dbReference>
<dbReference type="AlphaFoldDB" id="A0AA88RYS3"/>
<dbReference type="InterPro" id="IPR001611">
    <property type="entry name" value="Leu-rich_rpt"/>
</dbReference>
<comment type="caution">
    <text evidence="5">The sequence shown here is derived from an EMBL/GenBank/DDBJ whole genome shotgun (WGS) entry which is preliminary data.</text>
</comment>
<accession>A0AA88RYS3</accession>
<dbReference type="InterPro" id="IPR055414">
    <property type="entry name" value="LRR_R13L4/SHOC2-like"/>
</dbReference>
<dbReference type="GO" id="GO:0016323">
    <property type="term" value="C:basolateral plasma membrane"/>
    <property type="evidence" value="ECO:0007669"/>
    <property type="project" value="TreeGrafter"/>
</dbReference>
<evidence type="ECO:0000313" key="5">
    <source>
        <dbReference type="EMBL" id="KAK2824211.1"/>
    </source>
</evidence>
<dbReference type="InterPro" id="IPR001478">
    <property type="entry name" value="PDZ"/>
</dbReference>
<dbReference type="PROSITE" id="PS51450">
    <property type="entry name" value="LRR"/>
    <property type="match status" value="4"/>
</dbReference>
<dbReference type="GO" id="GO:0098609">
    <property type="term" value="P:cell-cell adhesion"/>
    <property type="evidence" value="ECO:0007669"/>
    <property type="project" value="TreeGrafter"/>
</dbReference>
<dbReference type="GO" id="GO:0043113">
    <property type="term" value="P:receptor clustering"/>
    <property type="evidence" value="ECO:0007669"/>
    <property type="project" value="TreeGrafter"/>
</dbReference>
<dbReference type="GO" id="GO:0098887">
    <property type="term" value="P:neurotransmitter receptor transport, endosome to postsynaptic membrane"/>
    <property type="evidence" value="ECO:0007669"/>
    <property type="project" value="TreeGrafter"/>
</dbReference>
<keyword evidence="6" id="KW-1185">Reference proteome</keyword>
<evidence type="ECO:0000313" key="6">
    <source>
        <dbReference type="Proteomes" id="UP001187415"/>
    </source>
</evidence>
<dbReference type="CDD" id="cd06704">
    <property type="entry name" value="PDZ1_Scribble-like"/>
    <property type="match status" value="1"/>
</dbReference>
<dbReference type="SMART" id="SM00228">
    <property type="entry name" value="PDZ"/>
    <property type="match status" value="1"/>
</dbReference>
<dbReference type="GO" id="GO:0014069">
    <property type="term" value="C:postsynaptic density"/>
    <property type="evidence" value="ECO:0007669"/>
    <property type="project" value="TreeGrafter"/>
</dbReference>
<dbReference type="InterPro" id="IPR036034">
    <property type="entry name" value="PDZ_sf"/>
</dbReference>
<dbReference type="Pfam" id="PF23598">
    <property type="entry name" value="LRR_14"/>
    <property type="match status" value="1"/>
</dbReference>
<dbReference type="Pfam" id="PF13855">
    <property type="entry name" value="LRR_8"/>
    <property type="match status" value="1"/>
</dbReference>
<proteinExistence type="predicted"/>
<name>A0AA88RYS3_CHASR</name>
<dbReference type="InterPro" id="IPR050614">
    <property type="entry name" value="Synaptic_Scaffolding_LAP-MAGUK"/>
</dbReference>
<dbReference type="PANTHER" id="PTHR23119">
    <property type="entry name" value="DISCS LARGE"/>
    <property type="match status" value="1"/>
</dbReference>
<dbReference type="InterPro" id="IPR032675">
    <property type="entry name" value="LRR_dom_sf"/>
</dbReference>
<sequence length="864" mass="96113">MFHCIPLWRCNRHVEAIDKRHCSLLYVPDEIYRYGRSLEELLLDANQLRDLPKQFFQLVKLRKLGLSDNEIHRLPPEIANFMQLVELDVSRNDIMEIPDSISYCKALQVADFSGNPLTRLPESFPELRSLTCLSINDISLQVLPENIGNLSNLVSLELRENVLTFLPESLSQLHRLEELDLGNNELYSLPESIGCLVSLKDLWLDGNQLANIPAEIGSMKNLLCLDVSENKLERLPEEVGGLLSLTDLLVSQNLIDALPESIGKLKKLSILKADQNRLTFLPESIGSCESLTELVLTENKLQSLPRSIGKLKQLSNFNCDKNQLMSLPKEIGGCSGLNVFCVRENRLKRIPSELSQATELHVLDVSGNRLSHLPLSLTSLRLKALWLSENQSQSLLTFQTDEDPESGEKVLTCVLLPQQPCEPDNKGSDKLSRCGALESLVNDMADDTWDNKAMNRISAIHFLDEDDEEDDDKGTLLRRATPHPGELKTMKKVVENLRNDLNAAKGLDSNKNEECRNPQTNPSLRSSNQNWAIPGFRWVANKEHPQGDAQRFRSSGRESGQCSSAEKKPKGNEQLKKVSAGHLSESDAAPRRFRHQRGGAQEGRKFQHHRALNARSGHHGEPVQNIKTETSPPQEPPSAQVPLRLQIKVSGQRGSLGISIAGGKGSLPYKDYDEGIFISRVTKGGASEKAGIHVGDRLLEVNGLNMQGATHHEAVSALRNAGSCIKMKVLRERPLPREVCDKPQDNPDRVGLQLCTRDVVGHRGKQPKMEGAEESLSKKTETVVCNGNGTHDLKCGLNRTLSELEPAVLTKIDSLQAGKHTMTIPRIILTHPSTSDEDVELCPSREPPHGFDAPDRRVHPDCFD</sequence>
<feature type="compositionally biased region" description="Basic and acidic residues" evidence="3">
    <location>
        <begin position="565"/>
        <end position="576"/>
    </location>
</feature>
<dbReference type="FunFam" id="3.80.10.10:FF:000423">
    <property type="entry name" value="Leucine rich repeat containing 1"/>
    <property type="match status" value="1"/>
</dbReference>
<dbReference type="GO" id="GO:0005912">
    <property type="term" value="C:adherens junction"/>
    <property type="evidence" value="ECO:0007669"/>
    <property type="project" value="TreeGrafter"/>
</dbReference>
<evidence type="ECO:0000256" key="2">
    <source>
        <dbReference type="ARBA" id="ARBA00022737"/>
    </source>
</evidence>
<reference evidence="5" key="1">
    <citation type="submission" date="2023-07" db="EMBL/GenBank/DDBJ databases">
        <title>Chromosome-level Genome Assembly of Striped Snakehead (Channa striata).</title>
        <authorList>
            <person name="Liu H."/>
        </authorList>
    </citation>
    <scope>NUCLEOTIDE SEQUENCE</scope>
    <source>
        <strain evidence="5">Gz</strain>
        <tissue evidence="5">Muscle</tissue>
    </source>
</reference>
<feature type="domain" description="PDZ" evidence="4">
    <location>
        <begin position="644"/>
        <end position="733"/>
    </location>
</feature>
<dbReference type="SUPFAM" id="SSF50156">
    <property type="entry name" value="PDZ domain-like"/>
    <property type="match status" value="1"/>
</dbReference>
<feature type="region of interest" description="Disordered" evidence="3">
    <location>
        <begin position="503"/>
        <end position="530"/>
    </location>
</feature>
<gene>
    <name evidence="5" type="ORF">Q5P01_021386</name>
</gene>
<dbReference type="InterPro" id="IPR003591">
    <property type="entry name" value="Leu-rich_rpt_typical-subtyp"/>
</dbReference>
<keyword evidence="1" id="KW-0433">Leucine-rich repeat</keyword>
<dbReference type="GO" id="GO:0098968">
    <property type="term" value="P:neurotransmitter receptor transport postsynaptic membrane to endosome"/>
    <property type="evidence" value="ECO:0007669"/>
    <property type="project" value="TreeGrafter"/>
</dbReference>
<evidence type="ECO:0000259" key="4">
    <source>
        <dbReference type="PROSITE" id="PS50106"/>
    </source>
</evidence>
<dbReference type="EMBL" id="JAUPFM010000017">
    <property type="protein sequence ID" value="KAK2824211.1"/>
    <property type="molecule type" value="Genomic_DNA"/>
</dbReference>
<dbReference type="Gene3D" id="2.30.42.10">
    <property type="match status" value="1"/>
</dbReference>
<dbReference type="Proteomes" id="UP001187415">
    <property type="component" value="Unassembled WGS sequence"/>
</dbReference>
<dbReference type="GO" id="GO:0045197">
    <property type="term" value="P:establishment or maintenance of epithelial cell apical/basal polarity"/>
    <property type="evidence" value="ECO:0007669"/>
    <property type="project" value="TreeGrafter"/>
</dbReference>
<dbReference type="PROSITE" id="PS50106">
    <property type="entry name" value="PDZ"/>
    <property type="match status" value="1"/>
</dbReference>
<evidence type="ECO:0000256" key="3">
    <source>
        <dbReference type="SAM" id="MobiDB-lite"/>
    </source>
</evidence>
<dbReference type="Pfam" id="PF00595">
    <property type="entry name" value="PDZ"/>
    <property type="match status" value="1"/>
</dbReference>
<protein>
    <recommendedName>
        <fullName evidence="4">PDZ domain-containing protein</fullName>
    </recommendedName>
</protein>
<feature type="region of interest" description="Disordered" evidence="3">
    <location>
        <begin position="835"/>
        <end position="864"/>
    </location>
</feature>
<dbReference type="PANTHER" id="PTHR23119:SF58">
    <property type="entry name" value="LEUCINE RICH REPEAT CONTAINING 1"/>
    <property type="match status" value="1"/>
</dbReference>
<dbReference type="GO" id="GO:0019901">
    <property type="term" value="F:protein kinase binding"/>
    <property type="evidence" value="ECO:0007669"/>
    <property type="project" value="TreeGrafter"/>
</dbReference>
<feature type="compositionally biased region" description="Basic and acidic residues" evidence="3">
    <location>
        <begin position="846"/>
        <end position="864"/>
    </location>
</feature>
<dbReference type="Gene3D" id="3.80.10.10">
    <property type="entry name" value="Ribonuclease Inhibitor"/>
    <property type="match status" value="3"/>
</dbReference>
<evidence type="ECO:0000256" key="1">
    <source>
        <dbReference type="ARBA" id="ARBA00022614"/>
    </source>
</evidence>